<keyword evidence="1" id="KW-0472">Membrane</keyword>
<name>A0A2P8GTN7_9MICO</name>
<gene>
    <name evidence="2" type="ORF">CLV49_0931</name>
</gene>
<sequence>MRETSRNTSSTVRSRTTDPAYSVLTVTAGTLLLAGTTSTVAVSTLELAQTL</sequence>
<dbReference type="AlphaFoldDB" id="A0A2P8GTN7"/>
<dbReference type="RefSeq" id="WP_158261903.1">
    <property type="nucleotide sequence ID" value="NZ_PYAU01000001.1"/>
</dbReference>
<dbReference type="Proteomes" id="UP000241203">
    <property type="component" value="Unassembled WGS sequence"/>
</dbReference>
<protein>
    <submittedName>
        <fullName evidence="2">Uncharacterized protein</fullName>
    </submittedName>
</protein>
<accession>A0A2P8GTN7</accession>
<proteinExistence type="predicted"/>
<organism evidence="2 3">
    <name type="scientific">Labedella gwakjiensis</name>
    <dbReference type="NCBI Taxonomy" id="390269"/>
    <lineage>
        <taxon>Bacteria</taxon>
        <taxon>Bacillati</taxon>
        <taxon>Actinomycetota</taxon>
        <taxon>Actinomycetes</taxon>
        <taxon>Micrococcales</taxon>
        <taxon>Microbacteriaceae</taxon>
        <taxon>Labedella</taxon>
    </lineage>
</organism>
<evidence type="ECO:0000256" key="1">
    <source>
        <dbReference type="SAM" id="Phobius"/>
    </source>
</evidence>
<comment type="caution">
    <text evidence="2">The sequence shown here is derived from an EMBL/GenBank/DDBJ whole genome shotgun (WGS) entry which is preliminary data.</text>
</comment>
<keyword evidence="1" id="KW-0812">Transmembrane</keyword>
<reference evidence="2 3" key="1">
    <citation type="submission" date="2018-03" db="EMBL/GenBank/DDBJ databases">
        <title>Genomic Encyclopedia of Archaeal and Bacterial Type Strains, Phase II (KMG-II): from individual species to whole genera.</title>
        <authorList>
            <person name="Goeker M."/>
        </authorList>
    </citation>
    <scope>NUCLEOTIDE SEQUENCE [LARGE SCALE GENOMIC DNA]</scope>
    <source>
        <strain evidence="2 3">DSM 21548</strain>
    </source>
</reference>
<keyword evidence="1" id="KW-1133">Transmembrane helix</keyword>
<feature type="transmembrane region" description="Helical" evidence="1">
    <location>
        <begin position="21"/>
        <end position="45"/>
    </location>
</feature>
<dbReference type="EMBL" id="PYAU01000001">
    <property type="protein sequence ID" value="PSL37324.1"/>
    <property type="molecule type" value="Genomic_DNA"/>
</dbReference>
<evidence type="ECO:0000313" key="3">
    <source>
        <dbReference type="Proteomes" id="UP000241203"/>
    </source>
</evidence>
<evidence type="ECO:0000313" key="2">
    <source>
        <dbReference type="EMBL" id="PSL37324.1"/>
    </source>
</evidence>